<keyword evidence="7" id="KW-1185">Reference proteome</keyword>
<dbReference type="EC" id="1.-.-.-" evidence="6"/>
<dbReference type="Proteomes" id="UP001442841">
    <property type="component" value="Chromosome"/>
</dbReference>
<dbReference type="RefSeq" id="WP_425310420.1">
    <property type="nucleotide sequence ID" value="NZ_CP154795.1"/>
</dbReference>
<sequence>MTEYAVKTPPQHGAWSDYLDVWKAADDIEVFTHAWNFDHFYPLVGDPKGTCLESWTMLSALAQATRRIRIGSMVNGMHYRHPAVTANAAATLDIISGGRFALGLGAGWMEAESNAYGIELGTIRERMDRFEEGTEVIVRLLSQETTDFHGAFYDLTGARCEPKGVQTPHPPIVIGGQGRKRTMRIAAKWAQQWDAVFCESPELFVELNGVLDAHCADVGRDPGEITRSVHLAWGADADPKELADRAAEFVAVGAHQVIFSMRAPYRASALEPLAEAITVAQG</sequence>
<evidence type="ECO:0000256" key="1">
    <source>
        <dbReference type="ARBA" id="ARBA00022630"/>
    </source>
</evidence>
<dbReference type="InterPro" id="IPR011251">
    <property type="entry name" value="Luciferase-like_dom"/>
</dbReference>
<keyword evidence="2" id="KW-0288">FMN</keyword>
<proteinExistence type="predicted"/>
<feature type="domain" description="Luciferase-like" evidence="5">
    <location>
        <begin position="15"/>
        <end position="259"/>
    </location>
</feature>
<evidence type="ECO:0000256" key="4">
    <source>
        <dbReference type="ARBA" id="ARBA00023033"/>
    </source>
</evidence>
<reference evidence="6 7" key="1">
    <citation type="submission" date="2024-04" db="EMBL/GenBank/DDBJ databases">
        <title>Isolation of an actinomycete strain from pig manure.</title>
        <authorList>
            <person name="Gong T."/>
            <person name="Yu Z."/>
            <person name="An M."/>
            <person name="Wei C."/>
            <person name="Yang W."/>
            <person name="Liu L."/>
        </authorList>
    </citation>
    <scope>NUCLEOTIDE SEQUENCE [LARGE SCALE GENOMIC DNA]</scope>
    <source>
        <strain evidence="6 7">ZF39</strain>
    </source>
</reference>
<evidence type="ECO:0000313" key="7">
    <source>
        <dbReference type="Proteomes" id="UP001442841"/>
    </source>
</evidence>
<dbReference type="EMBL" id="CP154795">
    <property type="protein sequence ID" value="XAN08985.1"/>
    <property type="molecule type" value="Genomic_DNA"/>
</dbReference>
<dbReference type="NCBIfam" id="TIGR03560">
    <property type="entry name" value="F420_Rv1855c"/>
    <property type="match status" value="1"/>
</dbReference>
<evidence type="ECO:0000259" key="5">
    <source>
        <dbReference type="Pfam" id="PF00296"/>
    </source>
</evidence>
<keyword evidence="1" id="KW-0285">Flavoprotein</keyword>
<dbReference type="GO" id="GO:0016491">
    <property type="term" value="F:oxidoreductase activity"/>
    <property type="evidence" value="ECO:0007669"/>
    <property type="project" value="UniProtKB-KW"/>
</dbReference>
<dbReference type="InterPro" id="IPR050172">
    <property type="entry name" value="SsuD_RutA_monooxygenase"/>
</dbReference>
<protein>
    <submittedName>
        <fullName evidence="6">LLM class F420-dependent oxidoreductase</fullName>
        <ecNumber evidence="6">1.-.-.-</ecNumber>
    </submittedName>
</protein>
<evidence type="ECO:0000256" key="2">
    <source>
        <dbReference type="ARBA" id="ARBA00022643"/>
    </source>
</evidence>
<accession>A0ABZ3FTC9</accession>
<keyword evidence="4" id="KW-0503">Monooxygenase</keyword>
<name>A0ABZ3FTC9_9ACTN</name>
<dbReference type="SUPFAM" id="SSF51679">
    <property type="entry name" value="Bacterial luciferase-like"/>
    <property type="match status" value="1"/>
</dbReference>
<dbReference type="InterPro" id="IPR036661">
    <property type="entry name" value="Luciferase-like_sf"/>
</dbReference>
<evidence type="ECO:0000313" key="6">
    <source>
        <dbReference type="EMBL" id="XAN08985.1"/>
    </source>
</evidence>
<dbReference type="PANTHER" id="PTHR42847:SF4">
    <property type="entry name" value="ALKANESULFONATE MONOOXYGENASE-RELATED"/>
    <property type="match status" value="1"/>
</dbReference>
<gene>
    <name evidence="6" type="ORF">AADG42_17270</name>
</gene>
<dbReference type="Pfam" id="PF00296">
    <property type="entry name" value="Bac_luciferase"/>
    <property type="match status" value="1"/>
</dbReference>
<organism evidence="6 7">
    <name type="scientific">Ammonicoccus fulvus</name>
    <dbReference type="NCBI Taxonomy" id="3138240"/>
    <lineage>
        <taxon>Bacteria</taxon>
        <taxon>Bacillati</taxon>
        <taxon>Actinomycetota</taxon>
        <taxon>Actinomycetes</taxon>
        <taxon>Propionibacteriales</taxon>
        <taxon>Propionibacteriaceae</taxon>
        <taxon>Ammonicoccus</taxon>
    </lineage>
</organism>
<evidence type="ECO:0000256" key="3">
    <source>
        <dbReference type="ARBA" id="ARBA00023002"/>
    </source>
</evidence>
<dbReference type="InterPro" id="IPR019952">
    <property type="entry name" value="F420_OxRdatse_Rv1855c_pred"/>
</dbReference>
<keyword evidence="3 6" id="KW-0560">Oxidoreductase</keyword>
<dbReference type="Gene3D" id="3.20.20.30">
    <property type="entry name" value="Luciferase-like domain"/>
    <property type="match status" value="1"/>
</dbReference>
<dbReference type="PANTHER" id="PTHR42847">
    <property type="entry name" value="ALKANESULFONATE MONOOXYGENASE"/>
    <property type="match status" value="1"/>
</dbReference>